<accession>A0ABP9PY87</accession>
<evidence type="ECO:0000313" key="2">
    <source>
        <dbReference type="Proteomes" id="UP001428817"/>
    </source>
</evidence>
<gene>
    <name evidence="1" type="ORF">GCM10023321_25580</name>
</gene>
<evidence type="ECO:0000313" key="1">
    <source>
        <dbReference type="EMBL" id="GAA5154168.1"/>
    </source>
</evidence>
<reference evidence="2" key="1">
    <citation type="journal article" date="2019" name="Int. J. Syst. Evol. Microbiol.">
        <title>The Global Catalogue of Microorganisms (GCM) 10K type strain sequencing project: providing services to taxonomists for standard genome sequencing and annotation.</title>
        <authorList>
            <consortium name="The Broad Institute Genomics Platform"/>
            <consortium name="The Broad Institute Genome Sequencing Center for Infectious Disease"/>
            <person name="Wu L."/>
            <person name="Ma J."/>
        </authorList>
    </citation>
    <scope>NUCLEOTIDE SEQUENCE [LARGE SCALE GENOMIC DNA]</scope>
    <source>
        <strain evidence="2">JCM 18303</strain>
    </source>
</reference>
<organism evidence="1 2">
    <name type="scientific">Pseudonocardia eucalypti</name>
    <dbReference type="NCBI Taxonomy" id="648755"/>
    <lineage>
        <taxon>Bacteria</taxon>
        <taxon>Bacillati</taxon>
        <taxon>Actinomycetota</taxon>
        <taxon>Actinomycetes</taxon>
        <taxon>Pseudonocardiales</taxon>
        <taxon>Pseudonocardiaceae</taxon>
        <taxon>Pseudonocardia</taxon>
    </lineage>
</organism>
<name>A0ABP9PY87_9PSEU</name>
<comment type="caution">
    <text evidence="1">The sequence shown here is derived from an EMBL/GenBank/DDBJ whole genome shotgun (WGS) entry which is preliminary data.</text>
</comment>
<dbReference type="EMBL" id="BAABJP010000008">
    <property type="protein sequence ID" value="GAA5154168.1"/>
    <property type="molecule type" value="Genomic_DNA"/>
</dbReference>
<protein>
    <submittedName>
        <fullName evidence="1">Uncharacterized protein</fullName>
    </submittedName>
</protein>
<dbReference type="Proteomes" id="UP001428817">
    <property type="component" value="Unassembled WGS sequence"/>
</dbReference>
<keyword evidence="2" id="KW-1185">Reference proteome</keyword>
<proteinExistence type="predicted"/>
<sequence length="125" mass="14429">MAMTGLLIMVALAVLLAAWGPLFGVDSRDGRDWYNRPAREVLPRPGRGVRERLARCWSWLAGAWDRQERAWGECWRVHQPWRGDDLPPDWDELHWRVVRGEYRLAGRLMPPPTPPADRSGDPANH</sequence>